<dbReference type="Gene3D" id="2.40.420.20">
    <property type="match status" value="1"/>
</dbReference>
<dbReference type="EMBL" id="QPGL01000001">
    <property type="protein sequence ID" value="RCS73488.1"/>
    <property type="molecule type" value="Genomic_DNA"/>
</dbReference>
<sequence>MNKNILTSLGLAFSFFVTSSYLASAATPEKSIGIPSIPVSAQLVEAHDVQQSLILVAKLVAQESVQIRPEVSGRVERILVQSNQAVKSGQALLTLDSIKAKATLNEARAYYNDERRKEREYASLVKKNAITQTELDAQRASVDIAKARFDVATADLAYLTLKAPFTGTIGFIDFSKGKTVTENEDLFTLDNLDNMRLDLQVPEKYLSQISVGMAVNTTSRAWKGQLFPGKITHINTRVNSTTLSVPVRLDIVNSNHTLKPGMLMSATILFPAIHKPIIPVQALEYSGTKRFVYVIIDNKVVRTEIVLGARIEDKIVVESGLGIGQKIVTKGLVNMRDGLKVHIVEDDKLELNASDDLGAE</sequence>
<dbReference type="Gene3D" id="2.40.50.100">
    <property type="match status" value="1"/>
</dbReference>
<evidence type="ECO:0000313" key="7">
    <source>
        <dbReference type="Proteomes" id="UP000252479"/>
    </source>
</evidence>
<dbReference type="InterPro" id="IPR058792">
    <property type="entry name" value="Beta-barrel_RND_2"/>
</dbReference>
<comment type="caution">
    <text evidence="6">The sequence shown here is derived from an EMBL/GenBank/DDBJ whole genome shotgun (WGS) entry which is preliminary data.</text>
</comment>
<accession>A0A368LNS2</accession>
<dbReference type="OrthoDB" id="9806939at2"/>
<reference evidence="6 7" key="1">
    <citation type="journal article" date="2017" name="Elife">
        <title>Extensive horizontal gene transfer in cheese-associated bacteria.</title>
        <authorList>
            <person name="Bonham K.S."/>
            <person name="Wolfe B.E."/>
            <person name="Dutton R.J."/>
        </authorList>
    </citation>
    <scope>NUCLEOTIDE SEQUENCE [LARGE SCALE GENOMIC DNA]</scope>
    <source>
        <strain evidence="6 7">JB196</strain>
    </source>
</reference>
<dbReference type="InterPro" id="IPR058637">
    <property type="entry name" value="YknX-like_C"/>
</dbReference>
<feature type="signal peptide" evidence="2">
    <location>
        <begin position="1"/>
        <end position="25"/>
    </location>
</feature>
<dbReference type="Pfam" id="PF25954">
    <property type="entry name" value="Beta-barrel_RND_2"/>
    <property type="match status" value="1"/>
</dbReference>
<proteinExistence type="inferred from homology"/>
<dbReference type="GO" id="GO:0015562">
    <property type="term" value="F:efflux transmembrane transporter activity"/>
    <property type="evidence" value="ECO:0007669"/>
    <property type="project" value="TreeGrafter"/>
</dbReference>
<comment type="similarity">
    <text evidence="1">Belongs to the membrane fusion protein (MFP) (TC 8.A.1) family.</text>
</comment>
<dbReference type="InterPro" id="IPR006143">
    <property type="entry name" value="RND_pump_MFP"/>
</dbReference>
<feature type="domain" description="CusB-like beta-barrel" evidence="3">
    <location>
        <begin position="197"/>
        <end position="267"/>
    </location>
</feature>
<name>A0A368LNS2_9VIBR</name>
<feature type="chain" id="PRO_5016959689" evidence="2">
    <location>
        <begin position="26"/>
        <end position="360"/>
    </location>
</feature>
<evidence type="ECO:0000256" key="1">
    <source>
        <dbReference type="ARBA" id="ARBA00009477"/>
    </source>
</evidence>
<dbReference type="Gene3D" id="1.10.287.470">
    <property type="entry name" value="Helix hairpin bin"/>
    <property type="match status" value="1"/>
</dbReference>
<dbReference type="RefSeq" id="WP_086959194.1">
    <property type="nucleotide sequence ID" value="NZ_AP018680.1"/>
</dbReference>
<protein>
    <submittedName>
        <fullName evidence="6">Efflux RND transporter periplasmic adaptor subunit</fullName>
    </submittedName>
</protein>
<dbReference type="PANTHER" id="PTHR30469">
    <property type="entry name" value="MULTIDRUG RESISTANCE PROTEIN MDTA"/>
    <property type="match status" value="1"/>
</dbReference>
<evidence type="ECO:0000313" key="6">
    <source>
        <dbReference type="EMBL" id="RCS73488.1"/>
    </source>
</evidence>
<organism evidence="6 7">
    <name type="scientific">Vibrio casei</name>
    <dbReference type="NCBI Taxonomy" id="673372"/>
    <lineage>
        <taxon>Bacteria</taxon>
        <taxon>Pseudomonadati</taxon>
        <taxon>Pseudomonadota</taxon>
        <taxon>Gammaproteobacteria</taxon>
        <taxon>Vibrionales</taxon>
        <taxon>Vibrionaceae</taxon>
        <taxon>Vibrio</taxon>
    </lineage>
</organism>
<evidence type="ECO:0000259" key="4">
    <source>
        <dbReference type="Pfam" id="PF25973"/>
    </source>
</evidence>
<evidence type="ECO:0000256" key="2">
    <source>
        <dbReference type="SAM" id="SignalP"/>
    </source>
</evidence>
<evidence type="ECO:0000259" key="5">
    <source>
        <dbReference type="Pfam" id="PF25989"/>
    </source>
</evidence>
<dbReference type="SUPFAM" id="SSF111369">
    <property type="entry name" value="HlyD-like secretion proteins"/>
    <property type="match status" value="1"/>
</dbReference>
<dbReference type="Proteomes" id="UP000252479">
    <property type="component" value="Unassembled WGS sequence"/>
</dbReference>
<evidence type="ECO:0000259" key="3">
    <source>
        <dbReference type="Pfam" id="PF25954"/>
    </source>
</evidence>
<dbReference type="Pfam" id="PF25989">
    <property type="entry name" value="YknX_C"/>
    <property type="match status" value="1"/>
</dbReference>
<dbReference type="NCBIfam" id="TIGR01730">
    <property type="entry name" value="RND_mfp"/>
    <property type="match status" value="1"/>
</dbReference>
<dbReference type="PANTHER" id="PTHR30469:SF13">
    <property type="entry name" value="HAE1 FAMILY EFFLUX PUMP MFP COMPONENT"/>
    <property type="match status" value="1"/>
</dbReference>
<dbReference type="GO" id="GO:1990281">
    <property type="term" value="C:efflux pump complex"/>
    <property type="evidence" value="ECO:0007669"/>
    <property type="project" value="TreeGrafter"/>
</dbReference>
<dbReference type="FunFam" id="2.40.30.170:FF:000010">
    <property type="entry name" value="Efflux RND transporter periplasmic adaptor subunit"/>
    <property type="match status" value="1"/>
</dbReference>
<keyword evidence="2" id="KW-0732">Signal</keyword>
<dbReference type="GeneID" id="303188776"/>
<dbReference type="Gene3D" id="2.40.30.170">
    <property type="match status" value="1"/>
</dbReference>
<feature type="domain" description="YknX-like C-terminal permuted SH3-like" evidence="5">
    <location>
        <begin position="278"/>
        <end position="342"/>
    </location>
</feature>
<dbReference type="AlphaFoldDB" id="A0A368LNS2"/>
<keyword evidence="7" id="KW-1185">Reference proteome</keyword>
<gene>
    <name evidence="6" type="ORF">CIK83_07575</name>
</gene>
<dbReference type="InterPro" id="IPR058647">
    <property type="entry name" value="BSH_CzcB-like"/>
</dbReference>
<dbReference type="Pfam" id="PF25973">
    <property type="entry name" value="BSH_CzcB"/>
    <property type="match status" value="1"/>
</dbReference>
<feature type="domain" description="CzcB-like barrel-sandwich hybrid" evidence="4">
    <location>
        <begin position="65"/>
        <end position="189"/>
    </location>
</feature>